<name>A0A087T8M8_STEMI</name>
<feature type="non-terminal residue" evidence="1">
    <location>
        <position position="1"/>
    </location>
</feature>
<evidence type="ECO:0000313" key="1">
    <source>
        <dbReference type="EMBL" id="KFM61467.1"/>
    </source>
</evidence>
<keyword evidence="2" id="KW-1185">Reference proteome</keyword>
<proteinExistence type="predicted"/>
<feature type="non-terminal residue" evidence="1">
    <location>
        <position position="49"/>
    </location>
</feature>
<accession>A0A087T8M8</accession>
<dbReference type="Proteomes" id="UP000054359">
    <property type="component" value="Unassembled WGS sequence"/>
</dbReference>
<organism evidence="1 2">
    <name type="scientific">Stegodyphus mimosarum</name>
    <name type="common">African social velvet spider</name>
    <dbReference type="NCBI Taxonomy" id="407821"/>
    <lineage>
        <taxon>Eukaryota</taxon>
        <taxon>Metazoa</taxon>
        <taxon>Ecdysozoa</taxon>
        <taxon>Arthropoda</taxon>
        <taxon>Chelicerata</taxon>
        <taxon>Arachnida</taxon>
        <taxon>Araneae</taxon>
        <taxon>Araneomorphae</taxon>
        <taxon>Entelegynae</taxon>
        <taxon>Eresoidea</taxon>
        <taxon>Eresidae</taxon>
        <taxon>Stegodyphus</taxon>
    </lineage>
</organism>
<gene>
    <name evidence="1" type="ORF">X975_25525</name>
</gene>
<dbReference type="AlphaFoldDB" id="A0A087T8M8"/>
<sequence length="49" mass="5960">YILFRFKKRQGKRRHSQQIQLVTHYHPSYFSISTTCTVFNHLLEGKHAR</sequence>
<reference evidence="1 2" key="1">
    <citation type="submission" date="2013-11" db="EMBL/GenBank/DDBJ databases">
        <title>Genome sequencing of Stegodyphus mimosarum.</title>
        <authorList>
            <person name="Bechsgaard J."/>
        </authorList>
    </citation>
    <scope>NUCLEOTIDE SEQUENCE [LARGE SCALE GENOMIC DNA]</scope>
</reference>
<protein>
    <submittedName>
        <fullName evidence="1">Uncharacterized protein</fullName>
    </submittedName>
</protein>
<evidence type="ECO:0000313" key="2">
    <source>
        <dbReference type="Proteomes" id="UP000054359"/>
    </source>
</evidence>
<dbReference type="EMBL" id="KK113970">
    <property type="protein sequence ID" value="KFM61467.1"/>
    <property type="molecule type" value="Genomic_DNA"/>
</dbReference>